<sequence>PADLLLRGFWDLVEYMVVTPDGGVVSDIMKIRSIFRWMMSYDVFTIDTDIIPPDESLLEYMMNIQCDLADHAHFLYTLCSLADIPCVIINGVTKNELYEIGGKLDREKMASQWNAVYIDGQWRLVDCFWASACVETKGPRDFITMNKKKIVKRIRNGDVASTPFNEFYFLVDPSELINTHFPDDPEWQLLRIPVSQEAFQDRLYIREQFHLLEFSFPPGASEKGTLISYHGEPVEIKFLVPSRRSLFYKFAYILSQARKEVETNDPVDIVLERYVILEHTEESVKLIIRFPFCGIFQMDFYAADEEVSKEYKLVFTYNIECKEITKTPDMPLPDSPDIGWGCSPIAIDAGITLVKPKESAIIHTKTGQLELTFSIEAIGFLSHTLKSCSIDDATLSQYVITKRDKDKFMVQMRLPKAGEYALKIHVDDARYMKDYMPRDLVNYFIVFEGNKTNVPFPHISGGTLGTKLYAERFGVEVLSYPNGIVKAWGGKARLEFETHSDNIALTCDMCGFNRESNARMSAIAKHFEDHWLFDVNFPKAGEYSVNVYAILKDEETVLYEVQSYLITAIVQNDRRVKFEDDNEVDDIITASIRTSEETIVIPIPKAEDCETIYTKIQRQDGKDGEIEDRATVKNLGDSFEINIKEDGEYMLDVWVQDDERVLEKVAKFTINRRHSFDSYTDDIEALIELLKPREKEQEQEPQNDEMDEEYHSENGYDGHSNNETDEENEDKADDQKDEEESYLDSRLSNHVANDIDDDDNEELDRQIQEGLAKGGIIANGINQDKQDVYGKELDKMSAINEESEYESSERDKYSVKSADTRYSSVTETAITTVIIANQMQEEGTREEVKLNGHLDEDGSQHVADIQVEIEGNSPQENGVEHSSDEEKNDMDDPVEHKNDERRYSETDRVASRALESAASLFILDVETVQDEELKARLTEAKRRLILRRLRKAIKEKRLKELTTYYDAYKSLTPYGGDDIRKEARKIINHLKAKENLMEATLCKDPVMLRDAIVRAQKHNSNMSLTVQILLATRILEHLNRVKKISSTVLELNQNAITEMKKYQKPPDGVHQSLAAAFLLLGEKPKELKKWKSCQKLLYRVGKDSVTRMISAFDPKDANMDRVHAAQKIMRHYDVVQIRDVSKGAAAFFSWAKHMIQEIESYYAAQRKPRSGKSGRHHYPRSSTMTLNSATREGTKVMKI</sequence>
<feature type="compositionally biased region" description="Acidic residues" evidence="1">
    <location>
        <begin position="699"/>
        <end position="708"/>
    </location>
</feature>
<evidence type="ECO:0000313" key="3">
    <source>
        <dbReference type="EMBL" id="KAK3091122.1"/>
    </source>
</evidence>
<dbReference type="PANTHER" id="PTHR47020">
    <property type="entry name" value="HILLARIN"/>
    <property type="match status" value="1"/>
</dbReference>
<feature type="compositionally biased region" description="Basic residues" evidence="1">
    <location>
        <begin position="1166"/>
        <end position="1179"/>
    </location>
</feature>
<reference evidence="3" key="1">
    <citation type="submission" date="2019-08" db="EMBL/GenBank/DDBJ databases">
        <title>The improved chromosome-level genome for the pearl oyster Pinctada fucata martensii using PacBio sequencing and Hi-C.</title>
        <authorList>
            <person name="Zheng Z."/>
        </authorList>
    </citation>
    <scope>NUCLEOTIDE SEQUENCE</scope>
    <source>
        <strain evidence="3">ZZ-2019</strain>
        <tissue evidence="3">Adductor muscle</tissue>
    </source>
</reference>
<feature type="compositionally biased region" description="Polar residues" evidence="1">
    <location>
        <begin position="1180"/>
        <end position="1191"/>
    </location>
</feature>
<dbReference type="EMBL" id="VSWD01000010">
    <property type="protein sequence ID" value="KAK3091122.1"/>
    <property type="molecule type" value="Genomic_DNA"/>
</dbReference>
<comment type="caution">
    <text evidence="3">The sequence shown here is derived from an EMBL/GenBank/DDBJ whole genome shotgun (WGS) entry which is preliminary data.</text>
</comment>
<evidence type="ECO:0000256" key="1">
    <source>
        <dbReference type="SAM" id="MobiDB-lite"/>
    </source>
</evidence>
<keyword evidence="4" id="KW-1185">Reference proteome</keyword>
<organism evidence="3 4">
    <name type="scientific">Pinctada imbricata</name>
    <name type="common">Atlantic pearl-oyster</name>
    <name type="synonym">Pinctada martensii</name>
    <dbReference type="NCBI Taxonomy" id="66713"/>
    <lineage>
        <taxon>Eukaryota</taxon>
        <taxon>Metazoa</taxon>
        <taxon>Spiralia</taxon>
        <taxon>Lophotrochozoa</taxon>
        <taxon>Mollusca</taxon>
        <taxon>Bivalvia</taxon>
        <taxon>Autobranchia</taxon>
        <taxon>Pteriomorphia</taxon>
        <taxon>Pterioida</taxon>
        <taxon>Pterioidea</taxon>
        <taxon>Pteriidae</taxon>
        <taxon>Pinctada</taxon>
    </lineage>
</organism>
<dbReference type="InterPro" id="IPR056564">
    <property type="entry name" value="Ig-like_KY"/>
</dbReference>
<dbReference type="InterPro" id="IPR053041">
    <property type="entry name" value="Transglut-like_Superfamily_Mod"/>
</dbReference>
<dbReference type="Gene3D" id="1.20.920.20">
    <property type="match status" value="1"/>
</dbReference>
<feature type="domain" description="KY-like immunoglobulin-like" evidence="2">
    <location>
        <begin position="473"/>
        <end position="574"/>
    </location>
</feature>
<evidence type="ECO:0000313" key="4">
    <source>
        <dbReference type="Proteomes" id="UP001186944"/>
    </source>
</evidence>
<dbReference type="InterPro" id="IPR038765">
    <property type="entry name" value="Papain-like_cys_pep_sf"/>
</dbReference>
<dbReference type="Pfam" id="PF23265">
    <property type="entry name" value="Ig-like_KY"/>
    <property type="match status" value="3"/>
</dbReference>
<evidence type="ECO:0000259" key="2">
    <source>
        <dbReference type="Pfam" id="PF23265"/>
    </source>
</evidence>
<name>A0AA89C1S2_PINIB</name>
<feature type="compositionally biased region" description="Basic and acidic residues" evidence="1">
    <location>
        <begin position="709"/>
        <end position="722"/>
    </location>
</feature>
<feature type="region of interest" description="Disordered" evidence="1">
    <location>
        <begin position="692"/>
        <end position="762"/>
    </location>
</feature>
<protein>
    <recommendedName>
        <fullName evidence="2">KY-like immunoglobulin-like domain-containing protein</fullName>
    </recommendedName>
</protein>
<feature type="non-terminal residue" evidence="3">
    <location>
        <position position="1"/>
    </location>
</feature>
<dbReference type="Proteomes" id="UP001186944">
    <property type="component" value="Unassembled WGS sequence"/>
</dbReference>
<feature type="region of interest" description="Disordered" evidence="1">
    <location>
        <begin position="870"/>
        <end position="906"/>
    </location>
</feature>
<dbReference type="AlphaFoldDB" id="A0AA89C1S2"/>
<dbReference type="SUPFAM" id="SSF54001">
    <property type="entry name" value="Cysteine proteinases"/>
    <property type="match status" value="1"/>
</dbReference>
<gene>
    <name evidence="3" type="ORF">FSP39_017265</name>
</gene>
<feature type="region of interest" description="Disordered" evidence="1">
    <location>
        <begin position="1165"/>
        <end position="1199"/>
    </location>
</feature>
<feature type="compositionally biased region" description="Basic and acidic residues" evidence="1">
    <location>
        <begin position="893"/>
        <end position="906"/>
    </location>
</feature>
<feature type="compositionally biased region" description="Acidic residues" evidence="1">
    <location>
        <begin position="723"/>
        <end position="742"/>
    </location>
</feature>
<feature type="domain" description="KY-like immunoglobulin-like" evidence="2">
    <location>
        <begin position="349"/>
        <end position="457"/>
    </location>
</feature>
<accession>A0AA89C1S2</accession>
<proteinExistence type="predicted"/>
<dbReference type="PANTHER" id="PTHR47020:SF1">
    <property type="entry name" value="HILLARIN"/>
    <property type="match status" value="1"/>
</dbReference>
<feature type="domain" description="KY-like immunoglobulin-like" evidence="2">
    <location>
        <begin position="197"/>
        <end position="331"/>
    </location>
</feature>